<evidence type="ECO:0000256" key="1">
    <source>
        <dbReference type="SAM" id="Phobius"/>
    </source>
</evidence>
<gene>
    <name evidence="2" type="ORF">H3309_14160</name>
</gene>
<feature type="transmembrane region" description="Helical" evidence="1">
    <location>
        <begin position="100"/>
        <end position="122"/>
    </location>
</feature>
<keyword evidence="1" id="KW-0812">Transmembrane</keyword>
<feature type="transmembrane region" description="Helical" evidence="1">
    <location>
        <begin position="12"/>
        <end position="31"/>
    </location>
</feature>
<keyword evidence="1" id="KW-0472">Membrane</keyword>
<keyword evidence="3" id="KW-1185">Reference proteome</keyword>
<accession>A0A7G5IGH6</accession>
<reference evidence="2 3" key="1">
    <citation type="submission" date="2020-07" db="EMBL/GenBank/DDBJ databases">
        <title>Complete genome sequence for Sandaracinobacter sp. M6.</title>
        <authorList>
            <person name="Tang Y."/>
            <person name="Liu Q."/>
            <person name="Guo Z."/>
            <person name="Lei P."/>
            <person name="Huang B."/>
        </authorList>
    </citation>
    <scope>NUCLEOTIDE SEQUENCE [LARGE SCALE GENOMIC DNA]</scope>
    <source>
        <strain evidence="2 3">M6</strain>
    </source>
</reference>
<dbReference type="EMBL" id="CP059851">
    <property type="protein sequence ID" value="QMW22468.1"/>
    <property type="molecule type" value="Genomic_DNA"/>
</dbReference>
<dbReference type="KEGG" id="sand:H3309_14160"/>
<sequence length="124" mass="14431">MKSTRWFIHFHQQGLIIFAPLIIIYLIDLLLLANFDWIIRGLSFIVFTLYYVFVLKSRPYIIGLLRISSVSEKSFKLMLAAIGLWLFAVSIKPYTQNHDIVIIFIVAISAMFLLISFFSMAYES</sequence>
<protein>
    <submittedName>
        <fullName evidence="2">Uncharacterized protein</fullName>
    </submittedName>
</protein>
<proteinExistence type="predicted"/>
<dbReference type="AlphaFoldDB" id="A0A7G5IGH6"/>
<evidence type="ECO:0000313" key="2">
    <source>
        <dbReference type="EMBL" id="QMW22468.1"/>
    </source>
</evidence>
<evidence type="ECO:0000313" key="3">
    <source>
        <dbReference type="Proteomes" id="UP000515292"/>
    </source>
</evidence>
<name>A0A7G5IGH6_9SPHN</name>
<keyword evidence="1" id="KW-1133">Transmembrane helix</keyword>
<feature type="transmembrane region" description="Helical" evidence="1">
    <location>
        <begin position="75"/>
        <end position="94"/>
    </location>
</feature>
<organism evidence="2 3">
    <name type="scientific">Sandaracinobacteroides saxicola</name>
    <dbReference type="NCBI Taxonomy" id="2759707"/>
    <lineage>
        <taxon>Bacteria</taxon>
        <taxon>Pseudomonadati</taxon>
        <taxon>Pseudomonadota</taxon>
        <taxon>Alphaproteobacteria</taxon>
        <taxon>Sphingomonadales</taxon>
        <taxon>Sphingosinicellaceae</taxon>
        <taxon>Sandaracinobacteroides</taxon>
    </lineage>
</organism>
<feature type="transmembrane region" description="Helical" evidence="1">
    <location>
        <begin position="37"/>
        <end position="54"/>
    </location>
</feature>
<dbReference type="Proteomes" id="UP000515292">
    <property type="component" value="Chromosome"/>
</dbReference>
<dbReference type="RefSeq" id="WP_182295398.1">
    <property type="nucleotide sequence ID" value="NZ_CP059851.1"/>
</dbReference>